<gene>
    <name evidence="3" type="ORF">GP473_03755</name>
</gene>
<proteinExistence type="predicted"/>
<organism evidence="3 4">
    <name type="scientific">Corynebacterium anserum</name>
    <dbReference type="NCBI Taxonomy" id="2684406"/>
    <lineage>
        <taxon>Bacteria</taxon>
        <taxon>Bacillati</taxon>
        <taxon>Actinomycetota</taxon>
        <taxon>Actinomycetes</taxon>
        <taxon>Mycobacteriales</taxon>
        <taxon>Corynebacteriaceae</taxon>
        <taxon>Corynebacterium</taxon>
    </lineage>
</organism>
<dbReference type="PANTHER" id="PTHR34219">
    <property type="entry name" value="IRON-REGULATED INNER MEMBRANE PROTEIN-RELATED"/>
    <property type="match status" value="1"/>
</dbReference>
<feature type="transmembrane region" description="Helical" evidence="2">
    <location>
        <begin position="43"/>
        <end position="66"/>
    </location>
</feature>
<evidence type="ECO:0000313" key="3">
    <source>
        <dbReference type="EMBL" id="QNH95912.1"/>
    </source>
</evidence>
<feature type="compositionally biased region" description="Basic and acidic residues" evidence="1">
    <location>
        <begin position="13"/>
        <end position="29"/>
    </location>
</feature>
<dbReference type="KEGG" id="cans:GP473_03755"/>
<evidence type="ECO:0000256" key="2">
    <source>
        <dbReference type="SAM" id="Phobius"/>
    </source>
</evidence>
<feature type="transmembrane region" description="Helical" evidence="2">
    <location>
        <begin position="235"/>
        <end position="257"/>
    </location>
</feature>
<dbReference type="Proteomes" id="UP000515275">
    <property type="component" value="Chromosome"/>
</dbReference>
<feature type="compositionally biased region" description="Polar residues" evidence="1">
    <location>
        <begin position="277"/>
        <end position="290"/>
    </location>
</feature>
<feature type="transmembrane region" description="Helical" evidence="2">
    <location>
        <begin position="464"/>
        <end position="488"/>
    </location>
</feature>
<sequence length="495" mass="53658">MTAADQSSPSQKSTRDTSPETEKSTRPRRSDSAWFSAFSRIHFIAGIFIAPLIFIAAFSGFFYAFAPSLEQLVYKDEITATSGTAAHPLGDQIAAARKVYPDLSIKGVQVAEDTKVGDVPQTNTRVLFKDSSLESSSYTHAVFVDPGDLSIKGDLIQYGSSSALPLRTWLSNGHRRLWLADPGRIYSETAASWLGPLAVSGLALWLINRRRRSNQANTRKPRRGSRRLASQRHSFIGVIAVPGLLFLCLSGLTWSLVAGTNITNVRSQLDWMPPKPSTSLSASSDATPSQPADPHAEHGGHGPDQSLPAHRGNANATSSDSQAETVLESARQAGDLTGTLELTPPANNDSAWVASEIRQPYKLHNDTVSVNGNTGEITDRIPFSSWPIAAQASAWIIQLHMGMLFGIYTQIALGLLALAILALVIYGYTMWFKRGRGSRAGSLPAPIVWSELPVWARVVIPLVLLAYCIVAPLFAVSLVVFAVISLIWRLSTRES</sequence>
<name>A0A7G7YN42_9CORY</name>
<feature type="transmembrane region" description="Helical" evidence="2">
    <location>
        <begin position="190"/>
        <end position="207"/>
    </location>
</feature>
<keyword evidence="2" id="KW-1133">Transmembrane helix</keyword>
<keyword evidence="4" id="KW-1185">Reference proteome</keyword>
<evidence type="ECO:0000313" key="4">
    <source>
        <dbReference type="Proteomes" id="UP000515275"/>
    </source>
</evidence>
<dbReference type="EMBL" id="CP046883">
    <property type="protein sequence ID" value="QNH95912.1"/>
    <property type="molecule type" value="Genomic_DNA"/>
</dbReference>
<dbReference type="PANTHER" id="PTHR34219:SF1">
    <property type="entry name" value="PEPSY DOMAIN-CONTAINING PROTEIN"/>
    <property type="match status" value="1"/>
</dbReference>
<evidence type="ECO:0000256" key="1">
    <source>
        <dbReference type="SAM" id="MobiDB-lite"/>
    </source>
</evidence>
<accession>A0A7G7YN42</accession>
<feature type="compositionally biased region" description="Polar residues" evidence="1">
    <location>
        <begin position="1"/>
        <end position="12"/>
    </location>
</feature>
<dbReference type="InterPro" id="IPR005625">
    <property type="entry name" value="PepSY-ass_TM"/>
</dbReference>
<feature type="region of interest" description="Disordered" evidence="1">
    <location>
        <begin position="268"/>
        <end position="326"/>
    </location>
</feature>
<dbReference type="RefSeq" id="WP_186277169.1">
    <property type="nucleotide sequence ID" value="NZ_CP046883.1"/>
</dbReference>
<reference evidence="3 4" key="1">
    <citation type="submission" date="2019-12" db="EMBL/GenBank/DDBJ databases">
        <title>Corynebacterium sp. nov., isolated from feces of the Anser Albifrons in China.</title>
        <authorList>
            <person name="Liu Q."/>
        </authorList>
    </citation>
    <scope>NUCLEOTIDE SEQUENCE [LARGE SCALE GENOMIC DNA]</scope>
    <source>
        <strain evidence="3 4">23H37-10</strain>
    </source>
</reference>
<feature type="region of interest" description="Disordered" evidence="1">
    <location>
        <begin position="1"/>
        <end position="29"/>
    </location>
</feature>
<protein>
    <submittedName>
        <fullName evidence="3">PepSY domain-containing protein</fullName>
    </submittedName>
</protein>
<dbReference type="AlphaFoldDB" id="A0A7G7YN42"/>
<keyword evidence="2" id="KW-0812">Transmembrane</keyword>
<keyword evidence="2" id="KW-0472">Membrane</keyword>
<dbReference type="Pfam" id="PF03929">
    <property type="entry name" value="PepSY_TM"/>
    <property type="match status" value="1"/>
</dbReference>
<feature type="transmembrane region" description="Helical" evidence="2">
    <location>
        <begin position="407"/>
        <end position="428"/>
    </location>
</feature>
<feature type="compositionally biased region" description="Polar residues" evidence="1">
    <location>
        <begin position="314"/>
        <end position="324"/>
    </location>
</feature>